<feature type="coiled-coil region" evidence="3">
    <location>
        <begin position="172"/>
        <end position="234"/>
    </location>
</feature>
<dbReference type="PANTHER" id="PTHR31580:SF22">
    <property type="entry name" value="FILAMENT-LIKE PLANT PROTEIN 7"/>
    <property type="match status" value="1"/>
</dbReference>
<dbReference type="InterPro" id="IPR008587">
    <property type="entry name" value="FPP_plant"/>
</dbReference>
<protein>
    <recommendedName>
        <fullName evidence="7">Filament-like plant protein 7</fullName>
    </recommendedName>
</protein>
<keyword evidence="2 3" id="KW-0175">Coiled coil</keyword>
<proteinExistence type="inferred from homology"/>
<feature type="coiled-coil region" evidence="3">
    <location>
        <begin position="796"/>
        <end position="886"/>
    </location>
</feature>
<feature type="region of interest" description="Disordered" evidence="4">
    <location>
        <begin position="562"/>
        <end position="587"/>
    </location>
</feature>
<gene>
    <name evidence="5" type="ORF">Dsin_008932</name>
</gene>
<dbReference type="AlphaFoldDB" id="A0AAE0AQW3"/>
<dbReference type="EMBL" id="JANJYJ010000003">
    <property type="protein sequence ID" value="KAK3221907.1"/>
    <property type="molecule type" value="Genomic_DNA"/>
</dbReference>
<feature type="compositionally biased region" description="Basic and acidic residues" evidence="4">
    <location>
        <begin position="567"/>
        <end position="579"/>
    </location>
</feature>
<evidence type="ECO:0000256" key="1">
    <source>
        <dbReference type="ARBA" id="ARBA00005921"/>
    </source>
</evidence>
<evidence type="ECO:0000313" key="5">
    <source>
        <dbReference type="EMBL" id="KAK3221907.1"/>
    </source>
</evidence>
<keyword evidence="6" id="KW-1185">Reference proteome</keyword>
<name>A0AAE0AQW3_9ROSI</name>
<evidence type="ECO:0008006" key="7">
    <source>
        <dbReference type="Google" id="ProtNLM"/>
    </source>
</evidence>
<dbReference type="Pfam" id="PF05911">
    <property type="entry name" value="FPP"/>
    <property type="match status" value="1"/>
</dbReference>
<evidence type="ECO:0000256" key="2">
    <source>
        <dbReference type="ARBA" id="ARBA00023054"/>
    </source>
</evidence>
<evidence type="ECO:0000313" key="6">
    <source>
        <dbReference type="Proteomes" id="UP001281410"/>
    </source>
</evidence>
<feature type="compositionally biased region" description="Low complexity" evidence="4">
    <location>
        <begin position="952"/>
        <end position="961"/>
    </location>
</feature>
<comment type="caution">
    <text evidence="5">The sequence shown here is derived from an EMBL/GenBank/DDBJ whole genome shotgun (WGS) entry which is preliminary data.</text>
</comment>
<sequence>MEHKTWLWRKRSSEKAIITTDKLDLSLKGNEEEIQILLADKAELETDVKNLNDKLSSVLAECNAKDDLAKKHAKIEQELINGQKKAEVEAVSLKQELNEALEQRIADEERLSHLDAALKECMEQLRFVRKEQEQRIHDAVTMTSREFEKSEMILKEKLAETNKRLAKLGVENTHLSKALLEKERLIEDLNKQRTQAEANFNALMTRLDSTEKENASLKYEIRVLEKELEIRNEEREFNRRTADASHKQHLESVKKIAKLESECQRLRLLVRKRLPGPAALAKMKNEVEMLGRESPEIGRKKLNSCPSSPFGSVVDTTFDNSPDTPGKKNNFLTDQLCAMEEENKTLKEVLDKKINELQFSRSLYSRAAFKLSEVELQLKELSKGQKIMEPTRNSVMPYEVSLGSLSDIGSDDKVSCAESRASALISELEHFRSGKHDSPSYKTVEALDISLMDDFVEMEKLAIVSVDKPSENFHVSPGGKNAIVGPLKTESSGNSSKVMCKEIVPIHDHQSDIGALNLIGKSPDWLQEILKLILEQTHVTERDHHEILEDIRVALENINNPNTLEPVKARESSDHDDRSMLPPVNSSTVTEKINQQLSSDLSLSICKIVELIEGISLPSPPDYGHSETLSKKDGSVLAYKNSETPSGYMVRIFQWKTSELGGVLQQFVHTCYDVLNQKTDFNKFSQEVSTALDWIMNHCFSLQDVSSMEDAIKKHFNWDESRSASEAEIGVISQFTEADRLHLPRENLSSLPMVSLSNGYNNHLQKEELHSNLKEENNKQRDKNINSKGDFLVNQLQESQKIISNLRNELENLRKSKEMFEDQVKNHKLMNEDLDTQLTVARVELNEAQQKLLTLGLELEGKQNYCEELEATCLELQLQHESVAKKEIPINEHKQEENQLRTDWEITAASEKLAECQETILNLGKQLKALASPKEAALFDKFVSASTDVRTSTTTTTSITTAPKPTLPKNKITSQRSSLLDQMIAEDNAKGEDFNSPKTIESDNNNYNSIFIPNGTAEPIEKIIVLNENNKLEEDPVPVGLSLAIVPSKKRGSGSLLKRLFSRKKKVSSSKKMSPPFAP</sequence>
<dbReference type="PANTHER" id="PTHR31580">
    <property type="entry name" value="FILAMENT-LIKE PLANT PROTEIN 4"/>
    <property type="match status" value="1"/>
</dbReference>
<reference evidence="5" key="1">
    <citation type="journal article" date="2023" name="Plant J.">
        <title>Genome sequences and population genomics provide insights into the demographic history, inbreeding, and mutation load of two 'living fossil' tree species of Dipteronia.</title>
        <authorList>
            <person name="Feng Y."/>
            <person name="Comes H.P."/>
            <person name="Chen J."/>
            <person name="Zhu S."/>
            <person name="Lu R."/>
            <person name="Zhang X."/>
            <person name="Li P."/>
            <person name="Qiu J."/>
            <person name="Olsen K.M."/>
            <person name="Qiu Y."/>
        </authorList>
    </citation>
    <scope>NUCLEOTIDE SEQUENCE</scope>
    <source>
        <strain evidence="5">NBL</strain>
    </source>
</reference>
<accession>A0AAE0AQW3</accession>
<evidence type="ECO:0000256" key="4">
    <source>
        <dbReference type="SAM" id="MobiDB-lite"/>
    </source>
</evidence>
<evidence type="ECO:0000256" key="3">
    <source>
        <dbReference type="SAM" id="Coils"/>
    </source>
</evidence>
<comment type="similarity">
    <text evidence="1">Belongs to the FPP family.</text>
</comment>
<feature type="region of interest" description="Disordered" evidence="4">
    <location>
        <begin position="952"/>
        <end position="971"/>
    </location>
</feature>
<feature type="coiled-coil region" evidence="3">
    <location>
        <begin position="27"/>
        <end position="111"/>
    </location>
</feature>
<dbReference type="Proteomes" id="UP001281410">
    <property type="component" value="Unassembled WGS sequence"/>
</dbReference>
<organism evidence="5 6">
    <name type="scientific">Dipteronia sinensis</name>
    <dbReference type="NCBI Taxonomy" id="43782"/>
    <lineage>
        <taxon>Eukaryota</taxon>
        <taxon>Viridiplantae</taxon>
        <taxon>Streptophyta</taxon>
        <taxon>Embryophyta</taxon>
        <taxon>Tracheophyta</taxon>
        <taxon>Spermatophyta</taxon>
        <taxon>Magnoliopsida</taxon>
        <taxon>eudicotyledons</taxon>
        <taxon>Gunneridae</taxon>
        <taxon>Pentapetalae</taxon>
        <taxon>rosids</taxon>
        <taxon>malvids</taxon>
        <taxon>Sapindales</taxon>
        <taxon>Sapindaceae</taxon>
        <taxon>Hippocastanoideae</taxon>
        <taxon>Acereae</taxon>
        <taxon>Dipteronia</taxon>
    </lineage>
</organism>